<dbReference type="AlphaFoldDB" id="A0AA38RNR2"/>
<accession>A0AA38RNR2</accession>
<gene>
    <name evidence="3" type="ORF">NKR23_g2713</name>
</gene>
<dbReference type="PRINTS" id="PR00111">
    <property type="entry name" value="ABHYDROLASE"/>
</dbReference>
<dbReference type="PANTHER" id="PTHR42977">
    <property type="entry name" value="HYDROLASE-RELATED"/>
    <property type="match status" value="1"/>
</dbReference>
<evidence type="ECO:0000256" key="1">
    <source>
        <dbReference type="ARBA" id="ARBA00022801"/>
    </source>
</evidence>
<dbReference type="PRINTS" id="PR00412">
    <property type="entry name" value="EPOXHYDRLASE"/>
</dbReference>
<dbReference type="InterPro" id="IPR000639">
    <property type="entry name" value="Epox_hydrolase-like"/>
</dbReference>
<reference evidence="3" key="1">
    <citation type="submission" date="2022-07" db="EMBL/GenBank/DDBJ databases">
        <title>Fungi with potential for degradation of polypropylene.</title>
        <authorList>
            <person name="Gostincar C."/>
        </authorList>
    </citation>
    <scope>NUCLEOTIDE SEQUENCE</scope>
    <source>
        <strain evidence="3">EXF-13308</strain>
    </source>
</reference>
<dbReference type="Pfam" id="PF00561">
    <property type="entry name" value="Abhydrolase_1"/>
    <property type="match status" value="1"/>
</dbReference>
<organism evidence="3 4">
    <name type="scientific">Pleurostoma richardsiae</name>
    <dbReference type="NCBI Taxonomy" id="41990"/>
    <lineage>
        <taxon>Eukaryota</taxon>
        <taxon>Fungi</taxon>
        <taxon>Dikarya</taxon>
        <taxon>Ascomycota</taxon>
        <taxon>Pezizomycotina</taxon>
        <taxon>Sordariomycetes</taxon>
        <taxon>Sordariomycetidae</taxon>
        <taxon>Calosphaeriales</taxon>
        <taxon>Pleurostomataceae</taxon>
        <taxon>Pleurostoma</taxon>
    </lineage>
</organism>
<proteinExistence type="predicted"/>
<comment type="caution">
    <text evidence="3">The sequence shown here is derived from an EMBL/GenBank/DDBJ whole genome shotgun (WGS) entry which is preliminary data.</text>
</comment>
<feature type="domain" description="AB hydrolase-1" evidence="2">
    <location>
        <begin position="30"/>
        <end position="277"/>
    </location>
</feature>
<keyword evidence="1 3" id="KW-0378">Hydrolase</keyword>
<dbReference type="SUPFAM" id="SSF53474">
    <property type="entry name" value="alpha/beta-Hydrolases"/>
    <property type="match status" value="1"/>
</dbReference>
<dbReference type="InterPro" id="IPR000073">
    <property type="entry name" value="AB_hydrolase_1"/>
</dbReference>
<dbReference type="InterPro" id="IPR051340">
    <property type="entry name" value="Haloalkane_dehalogenase"/>
</dbReference>
<name>A0AA38RNR2_9PEZI</name>
<dbReference type="InterPro" id="IPR029058">
    <property type="entry name" value="AB_hydrolase_fold"/>
</dbReference>
<protein>
    <submittedName>
        <fullName evidence="3">Hydrolase</fullName>
    </submittedName>
</protein>
<dbReference type="GO" id="GO:0004301">
    <property type="term" value="F:epoxide hydrolase activity"/>
    <property type="evidence" value="ECO:0007669"/>
    <property type="project" value="TreeGrafter"/>
</dbReference>
<dbReference type="EMBL" id="JANBVO010000005">
    <property type="protein sequence ID" value="KAJ9152142.1"/>
    <property type="molecule type" value="Genomic_DNA"/>
</dbReference>
<evidence type="ECO:0000313" key="4">
    <source>
        <dbReference type="Proteomes" id="UP001174694"/>
    </source>
</evidence>
<evidence type="ECO:0000259" key="2">
    <source>
        <dbReference type="Pfam" id="PF00561"/>
    </source>
</evidence>
<sequence>MATTTQVSTVEADGLTIFYRTAGPSAPTAPTVLLLHGFPSSSHMFRNLIPLLASRGYRVVAPDLPGFGFTAVPAARRYAYTFASLAATLAAFADALALRRYAIYVFDYGSPSGLRLALSRPAAVAAVVTQNGNAYAEGFGAGFWAPVRDFWASPGAPADREALGAMALSPEAVRWQYQNGSPHPARLQPEAWTLDLALLGEPGRAEAQLDLFYDYRTNVALYPDFQKFLRESGVPVLAVWGKNDEIFVPAGAEAFARDVEKFELRWLDAGHFALETNEEEVAEAMHAFFQKYHVF</sequence>
<evidence type="ECO:0000313" key="3">
    <source>
        <dbReference type="EMBL" id="KAJ9152142.1"/>
    </source>
</evidence>
<dbReference type="PANTHER" id="PTHR42977:SF3">
    <property type="entry name" value="AB HYDROLASE-1 DOMAIN-CONTAINING PROTEIN"/>
    <property type="match status" value="1"/>
</dbReference>
<keyword evidence="4" id="KW-1185">Reference proteome</keyword>
<dbReference type="Gene3D" id="3.40.50.1820">
    <property type="entry name" value="alpha/beta hydrolase"/>
    <property type="match status" value="1"/>
</dbReference>
<dbReference type="Proteomes" id="UP001174694">
    <property type="component" value="Unassembled WGS sequence"/>
</dbReference>